<dbReference type="InterPro" id="IPR001810">
    <property type="entry name" value="F-box_dom"/>
</dbReference>
<dbReference type="CDD" id="cd09917">
    <property type="entry name" value="F-box_SF"/>
    <property type="match status" value="1"/>
</dbReference>
<evidence type="ECO:0000256" key="1">
    <source>
        <dbReference type="SAM" id="MobiDB-lite"/>
    </source>
</evidence>
<name>A0AAV9H5Q3_9PEZI</name>
<evidence type="ECO:0000256" key="2">
    <source>
        <dbReference type="SAM" id="Phobius"/>
    </source>
</evidence>
<feature type="compositionally biased region" description="Low complexity" evidence="1">
    <location>
        <begin position="28"/>
        <end position="58"/>
    </location>
</feature>
<gene>
    <name evidence="4" type="ORF">QBC34DRAFT_66577</name>
</gene>
<feature type="transmembrane region" description="Helical" evidence="2">
    <location>
        <begin position="293"/>
        <end position="311"/>
    </location>
</feature>
<keyword evidence="2" id="KW-1133">Transmembrane helix</keyword>
<organism evidence="4 5">
    <name type="scientific">Podospora aff. communis PSN243</name>
    <dbReference type="NCBI Taxonomy" id="3040156"/>
    <lineage>
        <taxon>Eukaryota</taxon>
        <taxon>Fungi</taxon>
        <taxon>Dikarya</taxon>
        <taxon>Ascomycota</taxon>
        <taxon>Pezizomycotina</taxon>
        <taxon>Sordariomycetes</taxon>
        <taxon>Sordariomycetidae</taxon>
        <taxon>Sordariales</taxon>
        <taxon>Podosporaceae</taxon>
        <taxon>Podospora</taxon>
    </lineage>
</organism>
<evidence type="ECO:0000313" key="5">
    <source>
        <dbReference type="Proteomes" id="UP001321760"/>
    </source>
</evidence>
<dbReference type="PROSITE" id="PS50181">
    <property type="entry name" value="FBOX"/>
    <property type="match status" value="1"/>
</dbReference>
<evidence type="ECO:0000313" key="4">
    <source>
        <dbReference type="EMBL" id="KAK4455274.1"/>
    </source>
</evidence>
<feature type="transmembrane region" description="Helical" evidence="2">
    <location>
        <begin position="331"/>
        <end position="354"/>
    </location>
</feature>
<keyword evidence="2" id="KW-0812">Transmembrane</keyword>
<feature type="region of interest" description="Disordered" evidence="1">
    <location>
        <begin position="1"/>
        <end position="68"/>
    </location>
</feature>
<dbReference type="SUPFAM" id="SSF81383">
    <property type="entry name" value="F-box domain"/>
    <property type="match status" value="1"/>
</dbReference>
<feature type="domain" description="F-box" evidence="3">
    <location>
        <begin position="84"/>
        <end position="138"/>
    </location>
</feature>
<comment type="caution">
    <text evidence="4">The sequence shown here is derived from an EMBL/GenBank/DDBJ whole genome shotgun (WGS) entry which is preliminary data.</text>
</comment>
<evidence type="ECO:0000259" key="3">
    <source>
        <dbReference type="PROSITE" id="PS50181"/>
    </source>
</evidence>
<accession>A0AAV9H5Q3</accession>
<keyword evidence="5" id="KW-1185">Reference proteome</keyword>
<proteinExistence type="predicted"/>
<dbReference type="SMART" id="SM00256">
    <property type="entry name" value="FBOX"/>
    <property type="match status" value="1"/>
</dbReference>
<feature type="transmembrane region" description="Helical" evidence="2">
    <location>
        <begin position="232"/>
        <end position="254"/>
    </location>
</feature>
<protein>
    <recommendedName>
        <fullName evidence="3">F-box domain-containing protein</fullName>
    </recommendedName>
</protein>
<keyword evidence="2" id="KW-0472">Membrane</keyword>
<dbReference type="Pfam" id="PF12937">
    <property type="entry name" value="F-box-like"/>
    <property type="match status" value="1"/>
</dbReference>
<dbReference type="InterPro" id="IPR036047">
    <property type="entry name" value="F-box-like_dom_sf"/>
</dbReference>
<dbReference type="Proteomes" id="UP001321760">
    <property type="component" value="Unassembled WGS sequence"/>
</dbReference>
<sequence length="398" mass="44634">MADSQKDDVTAVGSPSPDAIDETGALQSTSTAPRSTTRHSTASSTSAATTATTTTIESPSPPPKSQSLALIHQPLPRPRKLPRPLRLLALPDELLLQILTHLDFASLVHLRRTCHQLRALTSPHTLRTLLGPSAFQSLILTSCKTCLVTSPDGTNIVLASPDSPGYPLASQCVTCSLAAKDARLTIERRAPLGNFEVAHGCRWCGWPVVETRTGRYGENFHVQCAWEYQKRLFWFFVMGWVQLGLGVTGAAMAWRWFRGVVMVFGPTVASFLMLWVCIFSLIFRSKRRVQVTLFLETTILGLWIPPVYYLAKEMWLINNFRDYPIPKSSIAALTMWALNMLFRLLNVLGNLILLSGYDMTRRHRPSPGIFRKMVHPVLSRLVFWTYPQSLERTWKSAR</sequence>
<dbReference type="Gene3D" id="1.20.1280.50">
    <property type="match status" value="1"/>
</dbReference>
<dbReference type="EMBL" id="MU865914">
    <property type="protein sequence ID" value="KAK4455274.1"/>
    <property type="molecule type" value="Genomic_DNA"/>
</dbReference>
<reference evidence="4" key="1">
    <citation type="journal article" date="2023" name="Mol. Phylogenet. Evol.">
        <title>Genome-scale phylogeny and comparative genomics of the fungal order Sordariales.</title>
        <authorList>
            <person name="Hensen N."/>
            <person name="Bonometti L."/>
            <person name="Westerberg I."/>
            <person name="Brannstrom I.O."/>
            <person name="Guillou S."/>
            <person name="Cros-Aarteil S."/>
            <person name="Calhoun S."/>
            <person name="Haridas S."/>
            <person name="Kuo A."/>
            <person name="Mondo S."/>
            <person name="Pangilinan J."/>
            <person name="Riley R."/>
            <person name="LaButti K."/>
            <person name="Andreopoulos B."/>
            <person name="Lipzen A."/>
            <person name="Chen C."/>
            <person name="Yan M."/>
            <person name="Daum C."/>
            <person name="Ng V."/>
            <person name="Clum A."/>
            <person name="Steindorff A."/>
            <person name="Ohm R.A."/>
            <person name="Martin F."/>
            <person name="Silar P."/>
            <person name="Natvig D.O."/>
            <person name="Lalanne C."/>
            <person name="Gautier V."/>
            <person name="Ament-Velasquez S.L."/>
            <person name="Kruys A."/>
            <person name="Hutchinson M.I."/>
            <person name="Powell A.J."/>
            <person name="Barry K."/>
            <person name="Miller A.N."/>
            <person name="Grigoriev I.V."/>
            <person name="Debuchy R."/>
            <person name="Gladieux P."/>
            <person name="Hiltunen Thoren M."/>
            <person name="Johannesson H."/>
        </authorList>
    </citation>
    <scope>NUCLEOTIDE SEQUENCE</scope>
    <source>
        <strain evidence="4">PSN243</strain>
    </source>
</reference>
<dbReference type="AlphaFoldDB" id="A0AAV9H5Q3"/>
<feature type="transmembrane region" description="Helical" evidence="2">
    <location>
        <begin position="260"/>
        <end position="281"/>
    </location>
</feature>
<reference evidence="4" key="2">
    <citation type="submission" date="2023-05" db="EMBL/GenBank/DDBJ databases">
        <authorList>
            <consortium name="Lawrence Berkeley National Laboratory"/>
            <person name="Steindorff A."/>
            <person name="Hensen N."/>
            <person name="Bonometti L."/>
            <person name="Westerberg I."/>
            <person name="Brannstrom I.O."/>
            <person name="Guillou S."/>
            <person name="Cros-Aarteil S."/>
            <person name="Calhoun S."/>
            <person name="Haridas S."/>
            <person name="Kuo A."/>
            <person name="Mondo S."/>
            <person name="Pangilinan J."/>
            <person name="Riley R."/>
            <person name="Labutti K."/>
            <person name="Andreopoulos B."/>
            <person name="Lipzen A."/>
            <person name="Chen C."/>
            <person name="Yanf M."/>
            <person name="Daum C."/>
            <person name="Ng V."/>
            <person name="Clum A."/>
            <person name="Ohm R."/>
            <person name="Martin F."/>
            <person name="Silar P."/>
            <person name="Natvig D."/>
            <person name="Lalanne C."/>
            <person name="Gautier V."/>
            <person name="Ament-Velasquez S.L."/>
            <person name="Kruys A."/>
            <person name="Hutchinson M.I."/>
            <person name="Powell A.J."/>
            <person name="Barry K."/>
            <person name="Miller A.N."/>
            <person name="Grigoriev I.V."/>
            <person name="Debuchy R."/>
            <person name="Gladieux P."/>
            <person name="Thoren M.H."/>
            <person name="Johannesson H."/>
        </authorList>
    </citation>
    <scope>NUCLEOTIDE SEQUENCE</scope>
    <source>
        <strain evidence="4">PSN243</strain>
    </source>
</reference>